<evidence type="ECO:0000313" key="1">
    <source>
        <dbReference type="EMBL" id="KMT57187.1"/>
    </source>
</evidence>
<name>A0A0J8G3U7_9PSED</name>
<comment type="caution">
    <text evidence="1">The sequence shown here is derived from an EMBL/GenBank/DDBJ whole genome shotgun (WGS) entry which is preliminary data.</text>
</comment>
<protein>
    <submittedName>
        <fullName evidence="1">Uncharacterized protein</fullName>
    </submittedName>
</protein>
<reference evidence="1 2" key="1">
    <citation type="submission" date="2015-06" db="EMBL/GenBank/DDBJ databases">
        <title>Draft genome sequence of an Antarctic Pseudomonas sp. strain KG01 with full potential for biotechnological applications.</title>
        <authorList>
            <person name="Pavlov M.S."/>
            <person name="Lira F."/>
            <person name="Martinez J.L."/>
            <person name="Marshall S.H."/>
        </authorList>
    </citation>
    <scope>NUCLEOTIDE SEQUENCE [LARGE SCALE GENOMIC DNA]</scope>
    <source>
        <strain evidence="1 2">KG01</strain>
    </source>
</reference>
<dbReference type="OrthoDB" id="7029744at2"/>
<sequence length="120" mass="14147">MAQGYINDKTIDYGSLKTRLMGYGLSRQRSDHFDVLNYHLRRGLVTSGQVRKRKQLWGPKPRFGRFHRMGLMIDLLLTSKRYVKEGLVTEAELASVPLSLKRWAVWPYRLTMIWIISWGY</sequence>
<dbReference type="STRING" id="1674920.ACR52_00830"/>
<organism evidence="1 2">
    <name type="scientific">Pseudomonas fildesensis</name>
    <dbReference type="NCBI Taxonomy" id="1674920"/>
    <lineage>
        <taxon>Bacteria</taxon>
        <taxon>Pseudomonadati</taxon>
        <taxon>Pseudomonadota</taxon>
        <taxon>Gammaproteobacteria</taxon>
        <taxon>Pseudomonadales</taxon>
        <taxon>Pseudomonadaceae</taxon>
        <taxon>Pseudomonas</taxon>
    </lineage>
</organism>
<proteinExistence type="predicted"/>
<dbReference type="PATRIC" id="fig|1674920.3.peg.163"/>
<dbReference type="Proteomes" id="UP000037551">
    <property type="component" value="Unassembled WGS sequence"/>
</dbReference>
<dbReference type="RefSeq" id="WP_048719413.1">
    <property type="nucleotide sequence ID" value="NZ_LFMW01000001.1"/>
</dbReference>
<keyword evidence="2" id="KW-1185">Reference proteome</keyword>
<gene>
    <name evidence="1" type="ORF">ACR52_00830</name>
</gene>
<evidence type="ECO:0000313" key="2">
    <source>
        <dbReference type="Proteomes" id="UP000037551"/>
    </source>
</evidence>
<accession>A0A0J8G3U7</accession>
<dbReference type="AlphaFoldDB" id="A0A0J8G3U7"/>
<dbReference type="EMBL" id="LFMW01000001">
    <property type="protein sequence ID" value="KMT57187.1"/>
    <property type="molecule type" value="Genomic_DNA"/>
</dbReference>